<dbReference type="PANTHER" id="PTHR36172:SF1">
    <property type="entry name" value="RESOLVASE-RELATED"/>
    <property type="match status" value="1"/>
</dbReference>
<dbReference type="SMART" id="SM00857">
    <property type="entry name" value="Resolvase"/>
    <property type="match status" value="1"/>
</dbReference>
<proteinExistence type="predicted"/>
<dbReference type="InterPro" id="IPR048046">
    <property type="entry name" value="Transpos_IS607"/>
</dbReference>
<dbReference type="Proteomes" id="UP001349343">
    <property type="component" value="Segment"/>
</dbReference>
<sequence length="190" mass="22115">MKLSQYAKQIGVCYRTAWNYYKANQIPGAYELPSGTIIVPDEINQQNQKYGVILYARTSSSENKHLLDTQIQRLEEYAISKGYKIKESIKEIGSGLNDERKKLSKVLKENKYDKIIVENKDRLTRFGFNWIQLLTNNRIEVINESKAKDEDLIKDFASIIHCFCARLYGLRRSQNMKNKINKVIEENVVS</sequence>
<feature type="domain" description="Resolvase/invertase-type recombinase catalytic" evidence="1">
    <location>
        <begin position="52"/>
        <end position="185"/>
    </location>
</feature>
<protein>
    <submittedName>
        <fullName evidence="2">Transposase</fullName>
    </submittedName>
</protein>
<dbReference type="Pfam" id="PF00239">
    <property type="entry name" value="Resolvase"/>
    <property type="match status" value="1"/>
</dbReference>
<dbReference type="PANTHER" id="PTHR36172">
    <property type="match status" value="1"/>
</dbReference>
<dbReference type="InterPro" id="IPR006119">
    <property type="entry name" value="Resolv_N"/>
</dbReference>
<name>A0ABZ0Z1J3_9CAUD</name>
<dbReference type="InterPro" id="IPR036162">
    <property type="entry name" value="Resolvase-like_N_sf"/>
</dbReference>
<evidence type="ECO:0000313" key="2">
    <source>
        <dbReference type="EMBL" id="WQJ53062.1"/>
    </source>
</evidence>
<dbReference type="EMBL" id="OR769222">
    <property type="protein sequence ID" value="WQJ53062.1"/>
    <property type="molecule type" value="Genomic_DNA"/>
</dbReference>
<reference evidence="2 3" key="1">
    <citation type="submission" date="2023-11" db="EMBL/GenBank/DDBJ databases">
        <authorList>
            <person name="Cook R."/>
            <person name="Crisci M."/>
            <person name="Pye H."/>
            <person name="Adriaenssens E."/>
            <person name="Santini J."/>
        </authorList>
    </citation>
    <scope>NUCLEOTIDE SEQUENCE [LARGE SCALE GENOMIC DNA]</scope>
    <source>
        <strain evidence="2">Lak_Megaphage_RVC_JS4_GC31</strain>
    </source>
</reference>
<organism evidence="2 3">
    <name type="scientific">phage Lak_Megaphage_RVC_JS4_GC31</name>
    <dbReference type="NCBI Taxonomy" id="3109228"/>
    <lineage>
        <taxon>Viruses</taxon>
        <taxon>Duplodnaviria</taxon>
        <taxon>Heunggongvirae</taxon>
        <taxon>Uroviricota</taxon>
        <taxon>Caudoviricetes</taxon>
        <taxon>Caudoviricetes code 15 clade</taxon>
    </lineage>
</organism>
<evidence type="ECO:0000259" key="1">
    <source>
        <dbReference type="SMART" id="SM00857"/>
    </source>
</evidence>
<dbReference type="InterPro" id="IPR051491">
    <property type="entry name" value="Recombinase/Transposase-rel"/>
</dbReference>
<evidence type="ECO:0000313" key="3">
    <source>
        <dbReference type="Proteomes" id="UP001349343"/>
    </source>
</evidence>
<keyword evidence="3" id="KW-1185">Reference proteome</keyword>
<dbReference type="Gene3D" id="3.40.50.1390">
    <property type="entry name" value="Resolvase, N-terminal catalytic domain"/>
    <property type="match status" value="1"/>
</dbReference>
<dbReference type="Gene3D" id="1.10.287.2170">
    <property type="match status" value="1"/>
</dbReference>
<accession>A0ABZ0Z1J3</accession>
<dbReference type="SUPFAM" id="SSF53041">
    <property type="entry name" value="Resolvase-like"/>
    <property type="match status" value="1"/>
</dbReference>
<dbReference type="NCBIfam" id="NF033518">
    <property type="entry name" value="transpos_IS607"/>
    <property type="match status" value="1"/>
</dbReference>